<dbReference type="RefSeq" id="WP_281369082.1">
    <property type="nucleotide sequence ID" value="NZ_BAABJB010000038.1"/>
</dbReference>
<comment type="caution">
    <text evidence="2">The sequence shown here is derived from an EMBL/GenBank/DDBJ whole genome shotgun (WGS) entry which is preliminary data.</text>
</comment>
<accession>A0A6V8LCX1</accession>
<keyword evidence="3" id="KW-1185">Reference proteome</keyword>
<name>A0A6V8LCX1_9ACTN</name>
<reference evidence="2 3" key="2">
    <citation type="submission" date="2020-03" db="EMBL/GenBank/DDBJ databases">
        <authorList>
            <person name="Ichikawa N."/>
            <person name="Kimura A."/>
            <person name="Kitahashi Y."/>
            <person name="Uohara A."/>
        </authorList>
    </citation>
    <scope>NUCLEOTIDE SEQUENCE [LARGE SCALE GENOMIC DNA]</scope>
    <source>
        <strain evidence="2 3">NBRC 108638</strain>
    </source>
</reference>
<feature type="signal peptide" evidence="1">
    <location>
        <begin position="1"/>
        <end position="23"/>
    </location>
</feature>
<evidence type="ECO:0000313" key="3">
    <source>
        <dbReference type="Proteomes" id="UP000482960"/>
    </source>
</evidence>
<sequence>MRIRRVIVVIAAVAMGLSPLALAAGPAAVASIAANVIRPPQ</sequence>
<proteinExistence type="predicted"/>
<evidence type="ECO:0000313" key="2">
    <source>
        <dbReference type="EMBL" id="GFJ94174.1"/>
    </source>
</evidence>
<feature type="chain" id="PRO_5028848105" evidence="1">
    <location>
        <begin position="24"/>
        <end position="41"/>
    </location>
</feature>
<dbReference type="AlphaFoldDB" id="A0A6V8LCX1"/>
<dbReference type="Proteomes" id="UP000482960">
    <property type="component" value="Unassembled WGS sequence"/>
</dbReference>
<organism evidence="2 3">
    <name type="scientific">Phytohabitans rumicis</name>
    <dbReference type="NCBI Taxonomy" id="1076125"/>
    <lineage>
        <taxon>Bacteria</taxon>
        <taxon>Bacillati</taxon>
        <taxon>Actinomycetota</taxon>
        <taxon>Actinomycetes</taxon>
        <taxon>Micromonosporales</taxon>
        <taxon>Micromonosporaceae</taxon>
    </lineage>
</organism>
<dbReference type="EMBL" id="BLPG01000001">
    <property type="protein sequence ID" value="GFJ94174.1"/>
    <property type="molecule type" value="Genomic_DNA"/>
</dbReference>
<evidence type="ECO:0000256" key="1">
    <source>
        <dbReference type="SAM" id="SignalP"/>
    </source>
</evidence>
<protein>
    <submittedName>
        <fullName evidence="2">Uncharacterized protein</fullName>
    </submittedName>
</protein>
<keyword evidence="1" id="KW-0732">Signal</keyword>
<gene>
    <name evidence="2" type="ORF">Prum_078160</name>
</gene>
<reference evidence="2 3" key="1">
    <citation type="submission" date="2020-03" db="EMBL/GenBank/DDBJ databases">
        <title>Whole genome shotgun sequence of Phytohabitans rumicis NBRC 108638.</title>
        <authorList>
            <person name="Komaki H."/>
            <person name="Tamura T."/>
        </authorList>
    </citation>
    <scope>NUCLEOTIDE SEQUENCE [LARGE SCALE GENOMIC DNA]</scope>
    <source>
        <strain evidence="2 3">NBRC 108638</strain>
    </source>
</reference>